<gene>
    <name evidence="2" type="primary">rdhB</name>
    <name evidence="4" type="ORF">C1G86_1379</name>
    <name evidence="3" type="ORF">C1G87_1343</name>
    <name evidence="2" type="ORF">Dm11a5_1307</name>
</gene>
<evidence type="ECO:0000313" key="6">
    <source>
        <dbReference type="Proteomes" id="UP000248786"/>
    </source>
</evidence>
<protein>
    <submittedName>
        <fullName evidence="2">Reductive dehalogenase anchoring protein</fullName>
    </submittedName>
    <submittedName>
        <fullName evidence="3">Tetrachloroethene reductive dehalogenase TceA membrane-bound subunit</fullName>
    </submittedName>
</protein>
<evidence type="ECO:0000313" key="5">
    <source>
        <dbReference type="Proteomes" id="UP000076394"/>
    </source>
</evidence>
<dbReference type="AlphaFoldDB" id="A0A142VBC5"/>
<keyword evidence="1" id="KW-0472">Membrane</keyword>
<proteinExistence type="predicted"/>
<dbReference type="PATRIC" id="fig|61435.13.peg.1328"/>
<dbReference type="EMBL" id="QGLD01000015">
    <property type="protein sequence ID" value="RAL70184.1"/>
    <property type="molecule type" value="Genomic_DNA"/>
</dbReference>
<dbReference type="OMA" id="VIFTIQN"/>
<dbReference type="Proteomes" id="UP000249146">
    <property type="component" value="Unassembled WGS sequence"/>
</dbReference>
<feature type="transmembrane region" description="Helical" evidence="1">
    <location>
        <begin position="29"/>
        <end position="51"/>
    </location>
</feature>
<sequence length="90" mass="10042">MWLIIGLIIGALLLGLVWLMKRGNFSLTWYEWLIGIIGMALILFTIQNFVGSLDELESKAASMFLLVIGLPGLILLAISWQLAARRIKKA</sequence>
<accession>A0A142VBC5</accession>
<evidence type="ECO:0000313" key="2">
    <source>
        <dbReference type="EMBL" id="AMU87133.1"/>
    </source>
</evidence>
<organism evidence="2 5">
    <name type="scientific">Dehalococcoides mccartyi</name>
    <dbReference type="NCBI Taxonomy" id="61435"/>
    <lineage>
        <taxon>Bacteria</taxon>
        <taxon>Bacillati</taxon>
        <taxon>Chloroflexota</taxon>
        <taxon>Dehalococcoidia</taxon>
        <taxon>Dehalococcoidales</taxon>
        <taxon>Dehalococcoidaceae</taxon>
        <taxon>Dehalococcoides</taxon>
    </lineage>
</organism>
<feature type="transmembrane region" description="Helical" evidence="1">
    <location>
        <begin position="63"/>
        <end position="83"/>
    </location>
</feature>
<evidence type="ECO:0000256" key="1">
    <source>
        <dbReference type="SAM" id="Phobius"/>
    </source>
</evidence>
<evidence type="ECO:0000313" key="3">
    <source>
        <dbReference type="EMBL" id="RAL69012.1"/>
    </source>
</evidence>
<dbReference type="EMBL" id="CP011127">
    <property type="protein sequence ID" value="AMU87133.1"/>
    <property type="molecule type" value="Genomic_DNA"/>
</dbReference>
<evidence type="ECO:0000313" key="7">
    <source>
        <dbReference type="Proteomes" id="UP000249146"/>
    </source>
</evidence>
<name>A0A142VBC5_9CHLR</name>
<reference evidence="2 5" key="1">
    <citation type="submission" date="2015-03" db="EMBL/GenBank/DDBJ databases">
        <title>Genomic characterization of Dehalococcoides mccartyi strain 11a5, an unusal plasmid-containing chloroethene dechlorinator.</title>
        <authorList>
            <person name="Zhao S."/>
            <person name="Ding C."/>
            <person name="He J."/>
        </authorList>
    </citation>
    <scope>NUCLEOTIDE SEQUENCE [LARGE SCALE GENOMIC DNA]</scope>
    <source>
        <strain evidence="2 5">11a5</strain>
    </source>
</reference>
<keyword evidence="1" id="KW-1133">Transmembrane helix</keyword>
<keyword evidence="1" id="KW-0812">Transmembrane</keyword>
<dbReference type="EMBL" id="QGLC01000017">
    <property type="protein sequence ID" value="RAL69012.1"/>
    <property type="molecule type" value="Genomic_DNA"/>
</dbReference>
<dbReference type="OrthoDB" id="9929272at2"/>
<dbReference type="Proteomes" id="UP000248786">
    <property type="component" value="Unassembled WGS sequence"/>
</dbReference>
<evidence type="ECO:0000313" key="4">
    <source>
        <dbReference type="EMBL" id="RAL70184.1"/>
    </source>
</evidence>
<reference evidence="6 7" key="2">
    <citation type="submission" date="2018-05" db="EMBL/GenBank/DDBJ databases">
        <title>Draft genome sequences of Dehalococcoides mccartyi strains RC and KS.</title>
        <authorList>
            <person name="Higgins S.A."/>
            <person name="Padilla-Crespo E."/>
            <person name="Loeffler F.E."/>
        </authorList>
    </citation>
    <scope>NUCLEOTIDE SEQUENCE [LARGE SCALE GENOMIC DNA]</scope>
    <source>
        <strain evidence="4 6">KS</strain>
        <strain evidence="3 7">RC</strain>
    </source>
</reference>
<dbReference type="Proteomes" id="UP000076394">
    <property type="component" value="Chromosome"/>
</dbReference>
<dbReference type="RefSeq" id="WP_011309828.1">
    <property type="nucleotide sequence ID" value="NZ_AP024514.1"/>
</dbReference>